<accession>A0A6J5F3Y2</accession>
<dbReference type="Gene3D" id="1.10.4200.10">
    <property type="entry name" value="Triphosphoribosyl-dephospho-CoA protein"/>
    <property type="match status" value="2"/>
</dbReference>
<dbReference type="Proteomes" id="UP000494363">
    <property type="component" value="Unassembled WGS sequence"/>
</dbReference>
<keyword evidence="7" id="KW-1185">Reference proteome</keyword>
<organism evidence="6 7">
    <name type="scientific">Paraburkholderia humisilvae</name>
    <dbReference type="NCBI Taxonomy" id="627669"/>
    <lineage>
        <taxon>Bacteria</taxon>
        <taxon>Pseudomonadati</taxon>
        <taxon>Pseudomonadota</taxon>
        <taxon>Betaproteobacteria</taxon>
        <taxon>Burkholderiales</taxon>
        <taxon>Burkholderiaceae</taxon>
        <taxon>Paraburkholderia</taxon>
    </lineage>
</organism>
<name>A0A6J5F3Y2_9BURK</name>
<dbReference type="InterPro" id="IPR002736">
    <property type="entry name" value="CitG"/>
</dbReference>
<evidence type="ECO:0000256" key="1">
    <source>
        <dbReference type="ARBA" id="ARBA00001210"/>
    </source>
</evidence>
<dbReference type="GO" id="GO:0016757">
    <property type="term" value="F:glycosyltransferase activity"/>
    <property type="evidence" value="ECO:0007669"/>
    <property type="project" value="UniProtKB-KW"/>
</dbReference>
<evidence type="ECO:0000256" key="3">
    <source>
        <dbReference type="ARBA" id="ARBA00022679"/>
    </source>
</evidence>
<sequence length="234" mass="24836">MTSETLRASADSLRTYFSEVTAAGARSASMSELRRLGMAAERSMLVATGGVNTHRGAIFGLGLLCAAAGYRRTARCTSFSLGEIVAARWGHSILTDAPTDSSHGVRAMYRYGAGGARAEAAYGFQSVYGIALPALRAARCWTNAADDAHRVHVLFALLAEVDDTNILHRGGEAGAAWAKACARGFIERGSTSRHAWLEDAVAIHCEFVRRRLSPGGCADLLAMCLLVDAVEVSQ</sequence>
<keyword evidence="3 6" id="KW-0808">Transferase</keyword>
<dbReference type="PANTHER" id="PTHR30201:SF2">
    <property type="entry name" value="2-(5''-TRIPHOSPHORIBOSYL)-3'-DEPHOSPHOCOENZYME-A SYNTHASE"/>
    <property type="match status" value="1"/>
</dbReference>
<reference evidence="6 7" key="1">
    <citation type="submission" date="2020-04" db="EMBL/GenBank/DDBJ databases">
        <authorList>
            <person name="De Canck E."/>
        </authorList>
    </citation>
    <scope>NUCLEOTIDE SEQUENCE [LARGE SCALE GENOMIC DNA]</scope>
    <source>
        <strain evidence="6 7">LMG 29542</strain>
    </source>
</reference>
<dbReference type="GO" id="GO:0046917">
    <property type="term" value="F:triphosphoribosyl-dephospho-CoA synthase activity"/>
    <property type="evidence" value="ECO:0007669"/>
    <property type="project" value="UniProtKB-EC"/>
</dbReference>
<gene>
    <name evidence="6" type="primary">citG_2</name>
    <name evidence="6" type="ORF">LMG29542_07313</name>
</gene>
<dbReference type="PANTHER" id="PTHR30201">
    <property type="entry name" value="TRIPHOSPHORIBOSYL-DEPHOSPHO-COA SYNTHASE"/>
    <property type="match status" value="1"/>
</dbReference>
<dbReference type="GO" id="GO:0005524">
    <property type="term" value="F:ATP binding"/>
    <property type="evidence" value="ECO:0007669"/>
    <property type="project" value="UniProtKB-KW"/>
</dbReference>
<keyword evidence="4" id="KW-0547">Nucleotide-binding</keyword>
<dbReference type="AlphaFoldDB" id="A0A6J5F3Y2"/>
<dbReference type="Pfam" id="PF01874">
    <property type="entry name" value="CitG"/>
    <property type="match status" value="1"/>
</dbReference>
<dbReference type="GO" id="GO:0051191">
    <property type="term" value="P:prosthetic group biosynthetic process"/>
    <property type="evidence" value="ECO:0007669"/>
    <property type="project" value="TreeGrafter"/>
</dbReference>
<evidence type="ECO:0000256" key="4">
    <source>
        <dbReference type="ARBA" id="ARBA00022741"/>
    </source>
</evidence>
<keyword evidence="5" id="KW-0067">ATP-binding</keyword>
<comment type="catalytic activity">
    <reaction evidence="1">
        <text>3'-dephospho-CoA + ATP = 2'-(5''-triphospho-alpha-D-ribosyl)-3'-dephospho-CoA + adenine</text>
        <dbReference type="Rhea" id="RHEA:15117"/>
        <dbReference type="ChEBI" id="CHEBI:16708"/>
        <dbReference type="ChEBI" id="CHEBI:30616"/>
        <dbReference type="ChEBI" id="CHEBI:57328"/>
        <dbReference type="ChEBI" id="CHEBI:61378"/>
        <dbReference type="EC" id="2.4.2.52"/>
    </reaction>
</comment>
<proteinExistence type="predicted"/>
<dbReference type="RefSeq" id="WP_175232625.1">
    <property type="nucleotide sequence ID" value="NZ_CADIKH010000079.1"/>
</dbReference>
<evidence type="ECO:0000256" key="2">
    <source>
        <dbReference type="ARBA" id="ARBA00012074"/>
    </source>
</evidence>
<protein>
    <recommendedName>
        <fullName evidence="2">triphosphoribosyl-dephospho-CoA synthase</fullName>
        <ecNumber evidence="2">2.4.2.52</ecNumber>
    </recommendedName>
</protein>
<evidence type="ECO:0000256" key="5">
    <source>
        <dbReference type="ARBA" id="ARBA00022840"/>
    </source>
</evidence>
<evidence type="ECO:0000313" key="7">
    <source>
        <dbReference type="Proteomes" id="UP000494363"/>
    </source>
</evidence>
<dbReference type="EMBL" id="CADIKH010000079">
    <property type="protein sequence ID" value="CAB3773559.1"/>
    <property type="molecule type" value="Genomic_DNA"/>
</dbReference>
<keyword evidence="6" id="KW-0328">Glycosyltransferase</keyword>
<dbReference type="EC" id="2.4.2.52" evidence="2"/>
<evidence type="ECO:0000313" key="6">
    <source>
        <dbReference type="EMBL" id="CAB3773559.1"/>
    </source>
</evidence>